<feature type="repeat" description="ANK" evidence="3">
    <location>
        <begin position="173"/>
        <end position="205"/>
    </location>
</feature>
<dbReference type="SUPFAM" id="SSF48403">
    <property type="entry name" value="Ankyrin repeat"/>
    <property type="match status" value="1"/>
</dbReference>
<feature type="repeat" description="ANK" evidence="3">
    <location>
        <begin position="33"/>
        <end position="65"/>
    </location>
</feature>
<reference evidence="4" key="3">
    <citation type="submission" date="2019-06" db="EMBL/GenBank/DDBJ databases">
        <authorList>
            <person name="Poynton C."/>
            <person name="Hasenbein S."/>
            <person name="Benoit J.B."/>
            <person name="Sepulveda M.S."/>
            <person name="Poelchau M.F."/>
            <person name="Murali S.C."/>
            <person name="Chen S."/>
            <person name="Glastad K.M."/>
            <person name="Werren J.H."/>
            <person name="Vineis J.H."/>
            <person name="Bowen J.L."/>
            <person name="Friedrich M."/>
            <person name="Jones J."/>
            <person name="Robertson H.M."/>
            <person name="Feyereisen R."/>
            <person name="Mechler-Hickson A."/>
            <person name="Mathers N."/>
            <person name="Lee C.E."/>
            <person name="Colbourne J.K."/>
            <person name="Biales A."/>
            <person name="Johnston J.S."/>
            <person name="Wellborn G.A."/>
            <person name="Rosendale A.J."/>
            <person name="Cridge A.G."/>
            <person name="Munoz-Torres M.C."/>
            <person name="Bain P.A."/>
            <person name="Manny A.R."/>
            <person name="Major K.M."/>
            <person name="Lambert F.N."/>
            <person name="Vulpe C.D."/>
            <person name="Tuck P."/>
            <person name="Blalock B.J."/>
            <person name="Lin Y.-Y."/>
            <person name="Smith M.E."/>
            <person name="Ochoa-Acuna H."/>
            <person name="Chen M.-J.M."/>
            <person name="Childers C.P."/>
            <person name="Qu J."/>
            <person name="Dugan S."/>
            <person name="Lee S.L."/>
            <person name="Chao H."/>
            <person name="Dinh H."/>
            <person name="Han Y."/>
            <person name="Doddapaneni H."/>
            <person name="Worley K.C."/>
            <person name="Muzny D.M."/>
            <person name="Gibbs R.A."/>
            <person name="Richards S."/>
        </authorList>
    </citation>
    <scope>NUCLEOTIDE SEQUENCE</scope>
    <source>
        <strain evidence="4">HAZT.00-mixed</strain>
        <tissue evidence="4">Whole organism</tissue>
    </source>
</reference>
<dbReference type="SMART" id="SM00248">
    <property type="entry name" value="ANK"/>
    <property type="match status" value="6"/>
</dbReference>
<gene>
    <name evidence="4" type="ORF">HAZT_HAZT000209</name>
</gene>
<reference evidence="4" key="1">
    <citation type="submission" date="2014-08" db="EMBL/GenBank/DDBJ databases">
        <authorList>
            <person name="Murali S."/>
            <person name="Richards S."/>
            <person name="Bandaranaike D."/>
            <person name="Bellair M."/>
            <person name="Blankenburg K."/>
            <person name="Chao H."/>
            <person name="Dinh H."/>
            <person name="Doddapaneni H."/>
            <person name="Dugan-Rocha S."/>
            <person name="Elkadiri S."/>
            <person name="Gnanaolivu R."/>
            <person name="Hughes D."/>
            <person name="Lee S."/>
            <person name="Li M."/>
            <person name="Ming W."/>
            <person name="Munidasa M."/>
            <person name="Muniz J."/>
            <person name="Nguyen L."/>
            <person name="Osuji N."/>
            <person name="Pu L.-L."/>
            <person name="Puazo M."/>
            <person name="Skinner E."/>
            <person name="Qu C."/>
            <person name="Quiroz J."/>
            <person name="Raj R."/>
            <person name="Weissenberger G."/>
            <person name="Xin Y."/>
            <person name="Zou X."/>
            <person name="Han Y."/>
            <person name="Worley K."/>
            <person name="Muzny D."/>
            <person name="Gibbs R."/>
        </authorList>
    </citation>
    <scope>NUCLEOTIDE SEQUENCE</scope>
    <source>
        <strain evidence="4">HAZT.00-mixed</strain>
        <tissue evidence="4">Whole organism</tissue>
    </source>
</reference>
<feature type="repeat" description="ANK" evidence="3">
    <location>
        <begin position="125"/>
        <end position="149"/>
    </location>
</feature>
<keyword evidence="1" id="KW-0677">Repeat</keyword>
<evidence type="ECO:0000256" key="3">
    <source>
        <dbReference type="PROSITE-ProRule" id="PRU00023"/>
    </source>
</evidence>
<dbReference type="Pfam" id="PF00023">
    <property type="entry name" value="Ank"/>
    <property type="match status" value="1"/>
</dbReference>
<organism evidence="4">
    <name type="scientific">Hyalella azteca</name>
    <name type="common">Amphipod</name>
    <dbReference type="NCBI Taxonomy" id="294128"/>
    <lineage>
        <taxon>Eukaryota</taxon>
        <taxon>Metazoa</taxon>
        <taxon>Ecdysozoa</taxon>
        <taxon>Arthropoda</taxon>
        <taxon>Crustacea</taxon>
        <taxon>Multicrustacea</taxon>
        <taxon>Malacostraca</taxon>
        <taxon>Eumalacostraca</taxon>
        <taxon>Peracarida</taxon>
        <taxon>Amphipoda</taxon>
        <taxon>Senticaudata</taxon>
        <taxon>Talitrida</taxon>
        <taxon>Talitroidea</taxon>
        <taxon>Hyalellidae</taxon>
        <taxon>Hyalella</taxon>
    </lineage>
</organism>
<dbReference type="InterPro" id="IPR036770">
    <property type="entry name" value="Ankyrin_rpt-contain_sf"/>
</dbReference>
<feature type="non-terminal residue" evidence="4">
    <location>
        <position position="290"/>
    </location>
</feature>
<feature type="repeat" description="ANK" evidence="3">
    <location>
        <begin position="66"/>
        <end position="98"/>
    </location>
</feature>
<dbReference type="PANTHER" id="PTHR24198">
    <property type="entry name" value="ANKYRIN REPEAT AND PROTEIN KINASE DOMAIN-CONTAINING PROTEIN"/>
    <property type="match status" value="1"/>
</dbReference>
<proteinExistence type="predicted"/>
<dbReference type="Proteomes" id="UP000711488">
    <property type="component" value="Unassembled WGS sequence"/>
</dbReference>
<feature type="repeat" description="ANK" evidence="3">
    <location>
        <begin position="239"/>
        <end position="263"/>
    </location>
</feature>
<dbReference type="AlphaFoldDB" id="A0A6A0GWU2"/>
<evidence type="ECO:0000256" key="1">
    <source>
        <dbReference type="ARBA" id="ARBA00022737"/>
    </source>
</evidence>
<dbReference type="PANTHER" id="PTHR24198:SF165">
    <property type="entry name" value="ANKYRIN REPEAT-CONTAINING PROTEIN-RELATED"/>
    <property type="match status" value="1"/>
</dbReference>
<dbReference type="Pfam" id="PF12796">
    <property type="entry name" value="Ank_2"/>
    <property type="match status" value="2"/>
</dbReference>
<dbReference type="PROSITE" id="PS50297">
    <property type="entry name" value="ANK_REP_REGION"/>
    <property type="match status" value="6"/>
</dbReference>
<accession>A0A6A0GWU2</accession>
<dbReference type="InterPro" id="IPR002110">
    <property type="entry name" value="Ankyrin_rpt"/>
</dbReference>
<evidence type="ECO:0000256" key="2">
    <source>
        <dbReference type="ARBA" id="ARBA00023043"/>
    </source>
</evidence>
<sequence>MPVSGRAFIIIISAYLVTHFLSLSLAVDMRDAGEWTGLHHAVCQGRAGAVQTLLDAGAAVNIADQHGVTALHIAAAEDNVELFRLLLENKADPKMSVSRARNKLPGIRASNRNLPTVQADSRDSYGRSPLGLAMWEGNSEIVDLLLQKNQQREKVELTCEDTDVCELTACRPDGMSLLHVAAEKGYLKLMKELLSLKVNPNLRNAQGATPLTSAICNNQLACIQNLLDSGAKLSITDKTGASALHVAAKIGNVMAVTLLLNRGKENGRNIDINKCDHLGYTPAYYAINEG</sequence>
<dbReference type="EMBL" id="JQDR03012471">
    <property type="protein sequence ID" value="KAA0191192.1"/>
    <property type="molecule type" value="Genomic_DNA"/>
</dbReference>
<name>A0A6A0GWU2_HYAAZ</name>
<dbReference type="Gene3D" id="1.25.40.20">
    <property type="entry name" value="Ankyrin repeat-containing domain"/>
    <property type="match status" value="2"/>
</dbReference>
<keyword evidence="2 3" id="KW-0040">ANK repeat</keyword>
<feature type="repeat" description="ANK" evidence="3">
    <location>
        <begin position="206"/>
        <end position="238"/>
    </location>
</feature>
<dbReference type="PROSITE" id="PS50088">
    <property type="entry name" value="ANK_REPEAT"/>
    <property type="match status" value="6"/>
</dbReference>
<evidence type="ECO:0000313" key="4">
    <source>
        <dbReference type="EMBL" id="KAA0191192.1"/>
    </source>
</evidence>
<comment type="caution">
    <text evidence="4">The sequence shown here is derived from an EMBL/GenBank/DDBJ whole genome shotgun (WGS) entry which is preliminary data.</text>
</comment>
<protein>
    <submittedName>
        <fullName evidence="4">Uncharacterized protein</fullName>
    </submittedName>
</protein>
<reference evidence="4" key="2">
    <citation type="journal article" date="2018" name="Environ. Sci. Technol.">
        <title>The Toxicogenome of Hyalella azteca: A Model for Sediment Ecotoxicology and Evolutionary Toxicology.</title>
        <authorList>
            <person name="Poynton H.C."/>
            <person name="Hasenbein S."/>
            <person name="Benoit J.B."/>
            <person name="Sepulveda M.S."/>
            <person name="Poelchau M.F."/>
            <person name="Hughes D.S.T."/>
            <person name="Murali S.C."/>
            <person name="Chen S."/>
            <person name="Glastad K.M."/>
            <person name="Goodisman M.A.D."/>
            <person name="Werren J.H."/>
            <person name="Vineis J.H."/>
            <person name="Bowen J.L."/>
            <person name="Friedrich M."/>
            <person name="Jones J."/>
            <person name="Robertson H.M."/>
            <person name="Feyereisen R."/>
            <person name="Mechler-Hickson A."/>
            <person name="Mathers N."/>
            <person name="Lee C.E."/>
            <person name="Colbourne J.K."/>
            <person name="Biales A."/>
            <person name="Johnston J.S."/>
            <person name="Wellborn G.A."/>
            <person name="Rosendale A.J."/>
            <person name="Cridge A.G."/>
            <person name="Munoz-Torres M.C."/>
            <person name="Bain P.A."/>
            <person name="Manny A.R."/>
            <person name="Major K.M."/>
            <person name="Lambert F.N."/>
            <person name="Vulpe C.D."/>
            <person name="Tuck P."/>
            <person name="Blalock B.J."/>
            <person name="Lin Y.Y."/>
            <person name="Smith M.E."/>
            <person name="Ochoa-Acuna H."/>
            <person name="Chen M.M."/>
            <person name="Childers C.P."/>
            <person name="Qu J."/>
            <person name="Dugan S."/>
            <person name="Lee S.L."/>
            <person name="Chao H."/>
            <person name="Dinh H."/>
            <person name="Han Y."/>
            <person name="Doddapaneni H."/>
            <person name="Worley K.C."/>
            <person name="Muzny D.M."/>
            <person name="Gibbs R.A."/>
            <person name="Richards S."/>
        </authorList>
    </citation>
    <scope>NUCLEOTIDE SEQUENCE</scope>
    <source>
        <strain evidence="4">HAZT.00-mixed</strain>
        <tissue evidence="4">Whole organism</tissue>
    </source>
</reference>